<dbReference type="CDD" id="cd16325">
    <property type="entry name" value="LolA"/>
    <property type="match status" value="1"/>
</dbReference>
<dbReference type="InterPro" id="IPR029046">
    <property type="entry name" value="LolA/LolB/LppX"/>
</dbReference>
<feature type="chain" id="PRO_5015944245" evidence="2">
    <location>
        <begin position="21"/>
        <end position="204"/>
    </location>
</feature>
<organism evidence="3 4">
    <name type="scientific">Meridianimarinicoccus roseus</name>
    <dbReference type="NCBI Taxonomy" id="2072018"/>
    <lineage>
        <taxon>Bacteria</taxon>
        <taxon>Pseudomonadati</taxon>
        <taxon>Pseudomonadota</taxon>
        <taxon>Alphaproteobacteria</taxon>
        <taxon>Rhodobacterales</taxon>
        <taxon>Paracoccaceae</taxon>
        <taxon>Meridianimarinicoccus</taxon>
    </lineage>
</organism>
<comment type="caution">
    <text evidence="3">The sequence shown here is derived from an EMBL/GenBank/DDBJ whole genome shotgun (WGS) entry which is preliminary data.</text>
</comment>
<feature type="signal peptide" evidence="2">
    <location>
        <begin position="1"/>
        <end position="20"/>
    </location>
</feature>
<dbReference type="PANTHER" id="PTHR35869:SF1">
    <property type="entry name" value="OUTER-MEMBRANE LIPOPROTEIN CARRIER PROTEIN"/>
    <property type="match status" value="1"/>
</dbReference>
<proteinExistence type="predicted"/>
<dbReference type="EMBL" id="QGKU01000047">
    <property type="protein sequence ID" value="PWR01926.1"/>
    <property type="molecule type" value="Genomic_DNA"/>
</dbReference>
<dbReference type="AlphaFoldDB" id="A0A2V2LFB2"/>
<evidence type="ECO:0000313" key="3">
    <source>
        <dbReference type="EMBL" id="PWR01926.1"/>
    </source>
</evidence>
<keyword evidence="1 2" id="KW-0732">Signal</keyword>
<evidence type="ECO:0000256" key="1">
    <source>
        <dbReference type="ARBA" id="ARBA00022729"/>
    </source>
</evidence>
<dbReference type="SUPFAM" id="SSF89392">
    <property type="entry name" value="Prokaryotic lipoproteins and lipoprotein localization factors"/>
    <property type="match status" value="1"/>
</dbReference>
<reference evidence="3 4" key="1">
    <citation type="submission" date="2018-05" db="EMBL/GenBank/DDBJ databases">
        <title>Rhodobacteraceae gen. nov., sp. nov. isolated from sea water.</title>
        <authorList>
            <person name="Ren Y."/>
        </authorList>
    </citation>
    <scope>NUCLEOTIDE SEQUENCE [LARGE SCALE GENOMIC DNA]</scope>
    <source>
        <strain evidence="3 4">TG-679</strain>
    </source>
</reference>
<protein>
    <submittedName>
        <fullName evidence="3">Cell envelope biogenesis protein LolA</fullName>
    </submittedName>
</protein>
<sequence length="204" mass="22399">MSRLRSAAALAALAFGSTFAALPAAAERLSLPVLSDYLGDIGAAEARFTQINADGSRLGGTLYIKRPGRIRFEYDPPQQDTLVLASGGQIAVFDGRGSGAPEQYPLRSTPLAIILDRNVDLTRARMVTGHGEQNGRTIVQAQDPDNPEYGRIYLYFENDPIRLAEWMIISESGEQTRTLLGPLQPRAELSDFLFSIPFETEKRQ</sequence>
<dbReference type="Proteomes" id="UP000245680">
    <property type="component" value="Unassembled WGS sequence"/>
</dbReference>
<keyword evidence="4" id="KW-1185">Reference proteome</keyword>
<dbReference type="OrthoDB" id="9800501at2"/>
<accession>A0A2V2LFB2</accession>
<dbReference type="PANTHER" id="PTHR35869">
    <property type="entry name" value="OUTER-MEMBRANE LIPOPROTEIN CARRIER PROTEIN"/>
    <property type="match status" value="1"/>
</dbReference>
<name>A0A2V2LFB2_9RHOB</name>
<dbReference type="Gene3D" id="2.50.20.10">
    <property type="entry name" value="Lipoprotein localisation LolA/LolB/LppX"/>
    <property type="match status" value="1"/>
</dbReference>
<dbReference type="Pfam" id="PF03548">
    <property type="entry name" value="LolA"/>
    <property type="match status" value="1"/>
</dbReference>
<evidence type="ECO:0000256" key="2">
    <source>
        <dbReference type="SAM" id="SignalP"/>
    </source>
</evidence>
<dbReference type="RefSeq" id="WP_109812509.1">
    <property type="nucleotide sequence ID" value="NZ_QGKU01000047.1"/>
</dbReference>
<gene>
    <name evidence="3" type="ORF">DKT77_14740</name>
</gene>
<evidence type="ECO:0000313" key="4">
    <source>
        <dbReference type="Proteomes" id="UP000245680"/>
    </source>
</evidence>
<dbReference type="InterPro" id="IPR004564">
    <property type="entry name" value="OM_lipoprot_carrier_LolA-like"/>
</dbReference>